<keyword evidence="4" id="KW-0805">Transcription regulation</keyword>
<feature type="domain" description="CCT" evidence="12">
    <location>
        <begin position="605"/>
        <end position="647"/>
    </location>
</feature>
<dbReference type="Pfam" id="PF06203">
    <property type="entry name" value="CCT"/>
    <property type="match status" value="1"/>
</dbReference>
<dbReference type="InterPro" id="IPR001789">
    <property type="entry name" value="Sig_transdc_resp-reg_receiver"/>
</dbReference>
<reference evidence="13" key="2">
    <citation type="submission" date="2023-05" db="EMBL/GenBank/DDBJ databases">
        <authorList>
            <person name="Schelkunov M.I."/>
        </authorList>
    </citation>
    <scope>NUCLEOTIDE SEQUENCE</scope>
    <source>
        <strain evidence="13">Hsosn_3</strain>
        <tissue evidence="13">Leaf</tissue>
    </source>
</reference>
<evidence type="ECO:0000256" key="5">
    <source>
        <dbReference type="ARBA" id="ARBA00023108"/>
    </source>
</evidence>
<evidence type="ECO:0000259" key="12">
    <source>
        <dbReference type="PROSITE" id="PS51017"/>
    </source>
</evidence>
<evidence type="ECO:0000256" key="3">
    <source>
        <dbReference type="ARBA" id="ARBA00023012"/>
    </source>
</evidence>
<evidence type="ECO:0000256" key="1">
    <source>
        <dbReference type="ARBA" id="ARBA00004123"/>
    </source>
</evidence>
<dbReference type="SMART" id="SM00448">
    <property type="entry name" value="REC"/>
    <property type="match status" value="1"/>
</dbReference>
<keyword evidence="6" id="KW-0804">Transcription</keyword>
<comment type="similarity">
    <text evidence="2">Belongs to the ARR-like family.</text>
</comment>
<dbReference type="InterPro" id="IPR011006">
    <property type="entry name" value="CheY-like_superfamily"/>
</dbReference>
<dbReference type="CDD" id="cd17582">
    <property type="entry name" value="psREC_PRR"/>
    <property type="match status" value="1"/>
</dbReference>
<evidence type="ECO:0000256" key="10">
    <source>
        <dbReference type="SAM" id="MobiDB-lite"/>
    </source>
</evidence>
<dbReference type="PANTHER" id="PTHR43874:SF95">
    <property type="entry name" value="TWO-COMPONENT RESPONSE REGULATOR-LIKE APRR5"/>
    <property type="match status" value="1"/>
</dbReference>
<evidence type="ECO:0000313" key="13">
    <source>
        <dbReference type="EMBL" id="KAK1361130.1"/>
    </source>
</evidence>
<dbReference type="InterPro" id="IPR045279">
    <property type="entry name" value="ARR-like"/>
</dbReference>
<name>A0AAD8H4Z5_9APIA</name>
<evidence type="ECO:0000256" key="9">
    <source>
        <dbReference type="PROSITE-ProRule" id="PRU00357"/>
    </source>
</evidence>
<feature type="compositionally biased region" description="Basic and acidic residues" evidence="10">
    <location>
        <begin position="522"/>
        <end position="543"/>
    </location>
</feature>
<evidence type="ECO:0000259" key="11">
    <source>
        <dbReference type="PROSITE" id="PS50110"/>
    </source>
</evidence>
<comment type="subcellular location">
    <subcellularLocation>
        <location evidence="1 9">Nucleus</location>
    </subcellularLocation>
</comment>
<protein>
    <submittedName>
        <fullName evidence="13">Two-component response regulator-like APRR5</fullName>
    </submittedName>
</protein>
<dbReference type="InterPro" id="IPR010402">
    <property type="entry name" value="CCT_domain"/>
</dbReference>
<dbReference type="GO" id="GO:0000160">
    <property type="term" value="P:phosphorelay signal transduction system"/>
    <property type="evidence" value="ECO:0007669"/>
    <property type="project" value="UniProtKB-KW"/>
</dbReference>
<accession>A0AAD8H4Z5</accession>
<dbReference type="GO" id="GO:0048511">
    <property type="term" value="P:rhythmic process"/>
    <property type="evidence" value="ECO:0007669"/>
    <property type="project" value="UniProtKB-KW"/>
</dbReference>
<evidence type="ECO:0000313" key="14">
    <source>
        <dbReference type="Proteomes" id="UP001237642"/>
    </source>
</evidence>
<evidence type="ECO:0000256" key="7">
    <source>
        <dbReference type="ARBA" id="ARBA00023242"/>
    </source>
</evidence>
<dbReference type="PANTHER" id="PTHR43874">
    <property type="entry name" value="TWO-COMPONENT RESPONSE REGULATOR"/>
    <property type="match status" value="1"/>
</dbReference>
<dbReference type="PROSITE" id="PS51017">
    <property type="entry name" value="CCT"/>
    <property type="match status" value="1"/>
</dbReference>
<organism evidence="13 14">
    <name type="scientific">Heracleum sosnowskyi</name>
    <dbReference type="NCBI Taxonomy" id="360622"/>
    <lineage>
        <taxon>Eukaryota</taxon>
        <taxon>Viridiplantae</taxon>
        <taxon>Streptophyta</taxon>
        <taxon>Embryophyta</taxon>
        <taxon>Tracheophyta</taxon>
        <taxon>Spermatophyta</taxon>
        <taxon>Magnoliopsida</taxon>
        <taxon>eudicotyledons</taxon>
        <taxon>Gunneridae</taxon>
        <taxon>Pentapetalae</taxon>
        <taxon>asterids</taxon>
        <taxon>campanulids</taxon>
        <taxon>Apiales</taxon>
        <taxon>Apiaceae</taxon>
        <taxon>Apioideae</taxon>
        <taxon>apioid superclade</taxon>
        <taxon>Tordylieae</taxon>
        <taxon>Tordyliinae</taxon>
        <taxon>Heracleum</taxon>
    </lineage>
</organism>
<feature type="compositionally biased region" description="Polar residues" evidence="10">
    <location>
        <begin position="166"/>
        <end position="177"/>
    </location>
</feature>
<evidence type="ECO:0000256" key="4">
    <source>
        <dbReference type="ARBA" id="ARBA00023015"/>
    </source>
</evidence>
<keyword evidence="14" id="KW-1185">Reference proteome</keyword>
<evidence type="ECO:0000256" key="8">
    <source>
        <dbReference type="PROSITE-ProRule" id="PRU00169"/>
    </source>
</evidence>
<feature type="compositionally biased region" description="Polar residues" evidence="10">
    <location>
        <begin position="545"/>
        <end position="555"/>
    </location>
</feature>
<dbReference type="Pfam" id="PF00072">
    <property type="entry name" value="Response_reg"/>
    <property type="match status" value="1"/>
</dbReference>
<feature type="region of interest" description="Disordered" evidence="10">
    <location>
        <begin position="522"/>
        <end position="555"/>
    </location>
</feature>
<sequence length="654" mass="72793">MHYTWHPNISEMSSERMEIEVKEGMNDGVVRWEKFLPKMVMRVLLVESDDSTRQIITALLRKCSYKVAAVADGLKAWELLKGSPQSIDLILTEVELPSVSGFALLTLVAEHEVCKNIPIIMMSAHDSVNTVYKCMLRGAADFLVKPVRKNELKNLWQHVWRRQASASEGPQATSDAQQKVEATAENNAVSNHSSGYEACIKRDRECIEKGSDAQSSCTKPDLEANLGYEQDLTQQNQNKFSLCDLKMKKRVRMHDGEAYGSLAVPNTVDMNITSTKDNLSADGQWDCANGSSEAIDKNDVPAKSFREAIDLIGAFENYPKLSYRSLGLTYGTNKIDSSSLLDLTLRSSHPSGSVNQVADDGHRLKQSDASVFSRYVSKPIQPLNATSASISNQHKCYETSSDKQKSNQALDYTSDTRAPAVSSGINYLSSTSSQVRQVEIQFPCPQQRVVQVPLRGVNQDSLSNGHGSAELPVFSTQWSLPQLQSPNSSKNQDPAFQVYPFDPQTRSSPQLCNVMDENIHKASSDQMEHKQSQKLDLSEDRGHFSSATDQSGSSSFCNSTLKSFNSINSGNIGNINSIPNMKFGSESVNEATLIQEGSCHRSMLREAALAKFRMKRKDRCFEKKVRYESRKKLAEQRPRVKGQFVRQLQTGVKQ</sequence>
<evidence type="ECO:0000256" key="2">
    <source>
        <dbReference type="ARBA" id="ARBA00010330"/>
    </source>
</evidence>
<dbReference type="Gene3D" id="3.40.50.2300">
    <property type="match status" value="1"/>
</dbReference>
<gene>
    <name evidence="13" type="ORF">POM88_045604</name>
</gene>
<comment type="caution">
    <text evidence="13">The sequence shown here is derived from an EMBL/GenBank/DDBJ whole genome shotgun (WGS) entry which is preliminary data.</text>
</comment>
<dbReference type="Proteomes" id="UP001237642">
    <property type="component" value="Unassembled WGS sequence"/>
</dbReference>
<comment type="caution">
    <text evidence="8">Lacks conserved residue(s) required for the propagation of feature annotation.</text>
</comment>
<dbReference type="SUPFAM" id="SSF52172">
    <property type="entry name" value="CheY-like"/>
    <property type="match status" value="1"/>
</dbReference>
<dbReference type="EMBL" id="JAUIZM010000010">
    <property type="protein sequence ID" value="KAK1361130.1"/>
    <property type="molecule type" value="Genomic_DNA"/>
</dbReference>
<feature type="region of interest" description="Disordered" evidence="10">
    <location>
        <begin position="166"/>
        <end position="189"/>
    </location>
</feature>
<keyword evidence="7 9" id="KW-0539">Nucleus</keyword>
<dbReference type="GO" id="GO:0005634">
    <property type="term" value="C:nucleus"/>
    <property type="evidence" value="ECO:0007669"/>
    <property type="project" value="UniProtKB-SubCell"/>
</dbReference>
<reference evidence="13" key="1">
    <citation type="submission" date="2023-02" db="EMBL/GenBank/DDBJ databases">
        <title>Genome of toxic invasive species Heracleum sosnowskyi carries increased number of genes despite the absence of recent whole-genome duplications.</title>
        <authorList>
            <person name="Schelkunov M."/>
            <person name="Shtratnikova V."/>
            <person name="Makarenko M."/>
            <person name="Klepikova A."/>
            <person name="Omelchenko D."/>
            <person name="Novikova G."/>
            <person name="Obukhova E."/>
            <person name="Bogdanov V."/>
            <person name="Penin A."/>
            <person name="Logacheva M."/>
        </authorList>
    </citation>
    <scope>NUCLEOTIDE SEQUENCE</scope>
    <source>
        <strain evidence="13">Hsosn_3</strain>
        <tissue evidence="13">Leaf</tissue>
    </source>
</reference>
<keyword evidence="3" id="KW-0902">Two-component regulatory system</keyword>
<proteinExistence type="inferred from homology"/>
<dbReference type="AlphaFoldDB" id="A0AAD8H4Z5"/>
<evidence type="ECO:0000256" key="6">
    <source>
        <dbReference type="ARBA" id="ARBA00023163"/>
    </source>
</evidence>
<dbReference type="GO" id="GO:0009736">
    <property type="term" value="P:cytokinin-activated signaling pathway"/>
    <property type="evidence" value="ECO:0007669"/>
    <property type="project" value="InterPro"/>
</dbReference>
<dbReference type="PROSITE" id="PS50110">
    <property type="entry name" value="RESPONSE_REGULATORY"/>
    <property type="match status" value="1"/>
</dbReference>
<feature type="domain" description="Response regulatory" evidence="11">
    <location>
        <begin position="42"/>
        <end position="160"/>
    </location>
</feature>
<keyword evidence="5" id="KW-0090">Biological rhythms</keyword>